<evidence type="ECO:0000313" key="3">
    <source>
        <dbReference type="Proteomes" id="UP001206483"/>
    </source>
</evidence>
<comment type="caution">
    <text evidence="2">The sequence shown here is derived from an EMBL/GenBank/DDBJ whole genome shotgun (WGS) entry which is preliminary data.</text>
</comment>
<reference evidence="2 3" key="1">
    <citation type="submission" date="2022-06" db="EMBL/GenBank/DDBJ databases">
        <title>Sequencing the genomes of 1000 actinobacteria strains.</title>
        <authorList>
            <person name="Klenk H.-P."/>
        </authorList>
    </citation>
    <scope>NUCLEOTIDE SEQUENCE [LARGE SCALE GENOMIC DNA]</scope>
    <source>
        <strain evidence="2 3">DSM 41656</strain>
    </source>
</reference>
<evidence type="ECO:0008006" key="4">
    <source>
        <dbReference type="Google" id="ProtNLM"/>
    </source>
</evidence>
<name>A0ABT1IYK2_9ACTN</name>
<dbReference type="PROSITE" id="PS51257">
    <property type="entry name" value="PROKAR_LIPOPROTEIN"/>
    <property type="match status" value="1"/>
</dbReference>
<accession>A0ABT1IYK2</accession>
<sequence length="257" mass="26032">MRLSRLLAAALVTSVASVGVAACGPTEEKKSADAAPAAASPSPSGAAALSAADLIKKAEEANAKVTSVKLTFDVTSEGTHVSGTVAEDKSGNCVGQVSQGDQGGFDLMRSGTTVWLKPDQVFWEKSIGAGTSKTMAGKWLKGGGDNAAVKGMATFCDMGLEALKQLGKKEDGSDDTAGAVKGGTKQVGSANAVVITDKDGDTSAEIAIAAEGEPYLLEMTVTGKEPATMTFTDFEKPVTVTPPPAAQVVDASKYLKG</sequence>
<dbReference type="EMBL" id="JAMZDX010000003">
    <property type="protein sequence ID" value="MCP2309946.1"/>
    <property type="molecule type" value="Genomic_DNA"/>
</dbReference>
<proteinExistence type="predicted"/>
<organism evidence="2 3">
    <name type="scientific">Kitasatospora paracochleata</name>
    <dbReference type="NCBI Taxonomy" id="58354"/>
    <lineage>
        <taxon>Bacteria</taxon>
        <taxon>Bacillati</taxon>
        <taxon>Actinomycetota</taxon>
        <taxon>Actinomycetes</taxon>
        <taxon>Kitasatosporales</taxon>
        <taxon>Streptomycetaceae</taxon>
        <taxon>Kitasatospora</taxon>
    </lineage>
</organism>
<evidence type="ECO:0000313" key="2">
    <source>
        <dbReference type="EMBL" id="MCP2309946.1"/>
    </source>
</evidence>
<keyword evidence="3" id="KW-1185">Reference proteome</keyword>
<dbReference type="Gene3D" id="2.50.20.20">
    <property type="match status" value="1"/>
</dbReference>
<gene>
    <name evidence="2" type="ORF">FHR36_003079</name>
</gene>
<evidence type="ECO:0000256" key="1">
    <source>
        <dbReference type="SAM" id="SignalP"/>
    </source>
</evidence>
<feature type="signal peptide" evidence="1">
    <location>
        <begin position="1"/>
        <end position="21"/>
    </location>
</feature>
<feature type="chain" id="PRO_5047489983" description="Lipoprotein" evidence="1">
    <location>
        <begin position="22"/>
        <end position="257"/>
    </location>
</feature>
<protein>
    <recommendedName>
        <fullName evidence="4">Lipoprotein</fullName>
    </recommendedName>
</protein>
<keyword evidence="1" id="KW-0732">Signal</keyword>
<dbReference type="RefSeq" id="WP_253797653.1">
    <property type="nucleotide sequence ID" value="NZ_BAAAUB010000112.1"/>
</dbReference>
<dbReference type="Proteomes" id="UP001206483">
    <property type="component" value="Unassembled WGS sequence"/>
</dbReference>